<keyword evidence="3" id="KW-1185">Reference proteome</keyword>
<name>A0AA35Q320_9HYPO</name>
<evidence type="ECO:0000313" key="2">
    <source>
        <dbReference type="EMBL" id="CAI6088424.1"/>
    </source>
</evidence>
<dbReference type="AlphaFoldDB" id="A0AA35Q320"/>
<reference evidence="2" key="1">
    <citation type="submission" date="2023-01" db="EMBL/GenBank/DDBJ databases">
        <authorList>
            <person name="Piombo E."/>
        </authorList>
    </citation>
    <scope>NUCLEOTIDE SEQUENCE</scope>
</reference>
<proteinExistence type="predicted"/>
<dbReference type="EMBL" id="CABFNP030000823">
    <property type="protein sequence ID" value="CAI6088424.1"/>
    <property type="molecule type" value="Genomic_DNA"/>
</dbReference>
<sequence>MPSSPEWLAFDSEMAYGIMGSLPDSRLLTYRTERKVGFLYFDGMSANLMSNGVESQMTFLYGDSDSVPKYPHGPPGRPPRLPNKPPSYLNEDRTEEWNPLDDEYFRAKGLCSWIEEHNLGGLGWGIEAIVRMNAGFELIWCNFESPSLKLVSNINMSTPQLEDPPLGDLLLDDTQMPLARSDTPEGPHGPGMTDPSEAFRGVANWMWFTAATRRYGSLGTIGTGPGRGEARAKVNTCGLFTFYHPSLQGQDAARIETERRALNISADGKWGAPDDKNVRKHALEQLMRRRRLHHTSNVTKDDGVHMRAMVENGLRAIIESDGAREVTTCSGVDWQLTAEEIIIFYGDNLRTLHDLLAGVSGQSQRDWLRSIRSLTHWLIMPFFEYPPKPYTEDSLRDYFSMDSSAAVDAVSRCTSQYDIEKNDHLNEGEQHLAWAVRETLHGICHSTFVIGLGVEMQWLLYFNKNEAQVTLELESSRCHWKAVIEELMAWLGWADLWAGCKGPCKPDVSSSTENKIHKLTRMYRSVAIFPCGRQSTMVCGNMAHAKTNTTEEDRGGMGIGIFGNLLEIKRYMALQELVNFLLELFRLILCRIMTRVLEDNKLTILDPPSDDLRRFHWTNGIVSPNSHKDRNSYTS</sequence>
<gene>
    <name evidence="2" type="ORF">CCHLO57077_00010891</name>
</gene>
<evidence type="ECO:0000313" key="3">
    <source>
        <dbReference type="Proteomes" id="UP001160390"/>
    </source>
</evidence>
<organism evidence="2 3">
    <name type="scientific">Clonostachys chloroleuca</name>
    <dbReference type="NCBI Taxonomy" id="1926264"/>
    <lineage>
        <taxon>Eukaryota</taxon>
        <taxon>Fungi</taxon>
        <taxon>Dikarya</taxon>
        <taxon>Ascomycota</taxon>
        <taxon>Pezizomycotina</taxon>
        <taxon>Sordariomycetes</taxon>
        <taxon>Hypocreomycetidae</taxon>
        <taxon>Hypocreales</taxon>
        <taxon>Bionectriaceae</taxon>
        <taxon>Clonostachys</taxon>
    </lineage>
</organism>
<evidence type="ECO:0000256" key="1">
    <source>
        <dbReference type="SAM" id="MobiDB-lite"/>
    </source>
</evidence>
<accession>A0AA35Q320</accession>
<dbReference type="PANTHER" id="PTHR35204:SF1">
    <property type="entry name" value="ENTEROTOXIN"/>
    <property type="match status" value="1"/>
</dbReference>
<dbReference type="PANTHER" id="PTHR35204">
    <property type="entry name" value="YALI0A21131P"/>
    <property type="match status" value="1"/>
</dbReference>
<feature type="region of interest" description="Disordered" evidence="1">
    <location>
        <begin position="68"/>
        <end position="94"/>
    </location>
</feature>
<dbReference type="Proteomes" id="UP001160390">
    <property type="component" value="Unassembled WGS sequence"/>
</dbReference>
<protein>
    <submittedName>
        <fullName evidence="2">Uncharacterized protein</fullName>
    </submittedName>
</protein>
<feature type="compositionally biased region" description="Pro residues" evidence="1">
    <location>
        <begin position="71"/>
        <end position="85"/>
    </location>
</feature>
<comment type="caution">
    <text evidence="2">The sequence shown here is derived from an EMBL/GenBank/DDBJ whole genome shotgun (WGS) entry which is preliminary data.</text>
</comment>
<dbReference type="InterPro" id="IPR038921">
    <property type="entry name" value="YOR389W-like"/>
</dbReference>